<feature type="compositionally biased region" description="Pro residues" evidence="6">
    <location>
        <begin position="614"/>
        <end position="624"/>
    </location>
</feature>
<dbReference type="SMART" id="SM00382">
    <property type="entry name" value="AAA"/>
    <property type="match status" value="1"/>
</dbReference>
<evidence type="ECO:0000256" key="4">
    <source>
        <dbReference type="ARBA" id="ARBA00038871"/>
    </source>
</evidence>
<evidence type="ECO:0000256" key="2">
    <source>
        <dbReference type="ARBA" id="ARBA00022840"/>
    </source>
</evidence>
<dbReference type="InterPro" id="IPR027417">
    <property type="entry name" value="P-loop_NTPase"/>
</dbReference>
<feature type="region of interest" description="Disordered" evidence="6">
    <location>
        <begin position="1"/>
        <end position="87"/>
    </location>
</feature>
<evidence type="ECO:0000256" key="1">
    <source>
        <dbReference type="ARBA" id="ARBA00022741"/>
    </source>
</evidence>
<comment type="caution">
    <text evidence="8">The sequence shown here is derived from an EMBL/GenBank/DDBJ whole genome shotgun (WGS) entry which is preliminary data.</text>
</comment>
<dbReference type="EMBL" id="JAPMOS010000112">
    <property type="protein sequence ID" value="KAJ4455297.1"/>
    <property type="molecule type" value="Genomic_DNA"/>
</dbReference>
<dbReference type="PANTHER" id="PTHR23074">
    <property type="entry name" value="AAA DOMAIN-CONTAINING"/>
    <property type="match status" value="1"/>
</dbReference>
<feature type="compositionally biased region" description="Low complexity" evidence="6">
    <location>
        <begin position="1431"/>
        <end position="1442"/>
    </location>
</feature>
<sequence>MSALDALRQLSNQAASDGTVPSPGTPTQHPRPPPADTSRLTMLAQQLKAKRAQKQQRDTPSPTPSDRLVGGERSPSPTNSAASEGIEEKYQRLVRALEASHLAESKELKAQLHTNRATAAERALEDLRAKAQAAEASAAQQAALADEHLKRCRDLDAQLEDGRQQLHQAHLEADHERRLGQLHEKTYALTLPQHHRDVERLLGRAFAVLMDEQQLAAASGQAKVRSDPAPSRHRHTGECPLHLLLSAHCVLIPGHPLRCPIRQAQQHARQAAQGYAEEVAVLQEALAQAQAEVTAAQTAALAGRLELERQCQVGPVARHAEKLAQNAREMSDRADALVGAHSARADALVAAHKGALAEAQARLMVMQQSRIAAEQLAAEAGREAEDAKAAAHAAVASSQQAVAHLQAESAVAQGALRAELRQARDTMLDMRSRLQTSQTTRPRSSWIALWWPWGGLAGSGCHWGPRQTIIALEERLAQKRTLEAEADEQRALQRAAELERQLGAFEGRLATARAERDAALQLSRDEQARRVVALFQRWGWGMPPRCRLLAARLTPSPLPGLCMQENEEKAAARAQEQQRLQGEVEQALARRYQALAEAAHSGATQLRVRLPHPSLDPSPGPSPGPSTKHRVRLPHFPRPAPPVPLGLVGDRLAVPRPVSVLQAQVLAAWEERNGEAEKRLAGERAALYAEANRVQAEADRRIGAAQAEAQRAVAEAHKQAADTRIQAEERERARGQEACRALETLERRLEEDGARLQAERRAFGEARAVAIRKPEAPPHYRPPRSDRPQMAETVEAQHAQAVREWAAAREETLQQLQAHFAKLTGALGEAMGSLDEQVGARLEAVRAQWESRMKDSLAQQRAAHEAWWDPWCLLLPAPAARALDLLADVPPGFTGPWVPPGAGARGVGQQWEREHTARLVEEQQDRVRFEADVTQRAAQRSMEEAQRAMAALRAQLKGEVSALQQQQAQQAEQHALSLIDLKVEHQKRLEGLQRQCASHQAALAQAEARHEEALRAASAQAAETRAQAEARHEEALAALQEALVQAQGSGEATLRTVRAECDQALAAARSAAEAELATAREAQVEAARLAEERLEGLRAAQAAAEAGLREAQQEAQQRGAEAAAARKALDEERRAAQQQLEEAHRQVEEAHRQMATERQALASRFKKSIQQWQSTVTTPPPDAPASCVATGPEPSLLTTPRTEPALSGPFKPPATPRSANSATPSLSPRLSGARPSALVPEPGSPGASLSTSGGTQPTGPFPALTHMSPSPAPRGIDLDERDPAQALTLYMEGRDRLKQALAIVFAPEEQPRAQPLSDRMARNLTLTEERIAVLMRTFAQAQNFQSQHPPPPPPPPPSKRGLMSTLSSALFGRSKEQSERQRPPPTEISTPGAGPVGPTACEMSASYPPAGRLRPAPPSDAARPVPSQATVFPSSVSSSVNPLPRPPSAGATQPQLAIRPVSASASPSHASGRQPRAPEPTTVSPGSVTVISPIRLPLTSPKCPPKACCLFRHGWWCDRTTPIVTLTPEQRERALARLRQVDVKLQDTIKADILQTSPGVRWGDIIGLENVKQVLTEMVVLPSLRPDLFVGLRSPPRGLLLYGPPGTGKTMIARALATEAKARFFAMSASALMSKYVGEGEKLVRALFAMATAMQPSIIFIDEIDSILSARSADENEASRRLKTEFLVQLDGVGSSNDDRVVFLGATNRPQDLDDAIIRRLSRRIYLPLPDESARRALIEHLMSKGPIVHRLSQRDMTAITARSEGLLARPCLAFVRFLAPAQPRTTTSCPMRFPALPSLPAAPGYSNADLSLLCREAAFGPVRQLGPSIVSVEAHAIRPVMMEGLRASRPRLRPAGMLFARSSPVASVPLADFAEAFRNVLPSVSREALGALEAWKQERGSS</sequence>
<feature type="region of interest" description="Disordered" evidence="6">
    <location>
        <begin position="609"/>
        <end position="630"/>
    </location>
</feature>
<feature type="compositionally biased region" description="Basic and acidic residues" evidence="6">
    <location>
        <begin position="1127"/>
        <end position="1155"/>
    </location>
</feature>
<dbReference type="CDD" id="cd19509">
    <property type="entry name" value="RecA-like_VPS4-like"/>
    <property type="match status" value="1"/>
</dbReference>
<evidence type="ECO:0000256" key="5">
    <source>
        <dbReference type="SAM" id="Coils"/>
    </source>
</evidence>
<dbReference type="EC" id="5.6.1.1" evidence="4"/>
<dbReference type="Gene3D" id="1.10.8.60">
    <property type="match status" value="2"/>
</dbReference>
<feature type="coiled-coil region" evidence="5">
    <location>
        <begin position="725"/>
        <end position="762"/>
    </location>
</feature>
<feature type="compositionally biased region" description="Basic and acidic residues" evidence="6">
    <location>
        <begin position="1373"/>
        <end position="1382"/>
    </location>
</feature>
<keyword evidence="2" id="KW-0067">ATP-binding</keyword>
<keyword evidence="5" id="KW-0175">Coiled coil</keyword>
<feature type="coiled-coil region" evidence="5">
    <location>
        <begin position="272"/>
        <end position="299"/>
    </location>
</feature>
<feature type="coiled-coil region" evidence="5">
    <location>
        <begin position="935"/>
        <end position="1045"/>
    </location>
</feature>
<dbReference type="InterPro" id="IPR003593">
    <property type="entry name" value="AAA+_ATPase"/>
</dbReference>
<keyword evidence="1" id="KW-0547">Nucleotide-binding</keyword>
<keyword evidence="9" id="KW-1185">Reference proteome</keyword>
<evidence type="ECO:0000256" key="3">
    <source>
        <dbReference type="ARBA" id="ARBA00036378"/>
    </source>
</evidence>
<feature type="region of interest" description="Disordered" evidence="6">
    <location>
        <begin position="1342"/>
        <end position="1488"/>
    </location>
</feature>
<evidence type="ECO:0000313" key="9">
    <source>
        <dbReference type="Proteomes" id="UP001141327"/>
    </source>
</evidence>
<accession>A0ABQ8UCC5</accession>
<protein>
    <recommendedName>
        <fullName evidence="4">microtubule-severing ATPase</fullName>
        <ecNumber evidence="4">5.6.1.1</ecNumber>
    </recommendedName>
</protein>
<feature type="domain" description="AAA+ ATPase" evidence="7">
    <location>
        <begin position="1595"/>
        <end position="1731"/>
    </location>
</feature>
<evidence type="ECO:0000259" key="7">
    <source>
        <dbReference type="SMART" id="SM00382"/>
    </source>
</evidence>
<feature type="coiled-coil region" evidence="5">
    <location>
        <begin position="110"/>
        <end position="165"/>
    </location>
</feature>
<feature type="coiled-coil region" evidence="5">
    <location>
        <begin position="472"/>
        <end position="515"/>
    </location>
</feature>
<dbReference type="SUPFAM" id="SSF52540">
    <property type="entry name" value="P-loop containing nucleoside triphosphate hydrolases"/>
    <property type="match status" value="1"/>
</dbReference>
<feature type="compositionally biased region" description="Low complexity" evidence="6">
    <location>
        <begin position="1462"/>
        <end position="1471"/>
    </location>
</feature>
<evidence type="ECO:0000313" key="8">
    <source>
        <dbReference type="EMBL" id="KAJ4455297.1"/>
    </source>
</evidence>
<dbReference type="Gene3D" id="3.40.50.300">
    <property type="entry name" value="P-loop containing nucleotide triphosphate hydrolases"/>
    <property type="match status" value="1"/>
</dbReference>
<evidence type="ECO:0000256" key="6">
    <source>
        <dbReference type="SAM" id="MobiDB-lite"/>
    </source>
</evidence>
<gene>
    <name evidence="8" type="ORF">PAPYR_9759</name>
</gene>
<reference evidence="8" key="1">
    <citation type="journal article" date="2022" name="bioRxiv">
        <title>Genomics of Preaxostyla Flagellates Illuminates Evolutionary Transitions and the Path Towards Mitochondrial Loss.</title>
        <authorList>
            <person name="Novak L.V.F."/>
            <person name="Treitli S.C."/>
            <person name="Pyrih J."/>
            <person name="Halakuc P."/>
            <person name="Pipaliya S.V."/>
            <person name="Vacek V."/>
            <person name="Brzon O."/>
            <person name="Soukal P."/>
            <person name="Eme L."/>
            <person name="Dacks J.B."/>
            <person name="Karnkowska A."/>
            <person name="Elias M."/>
            <person name="Hampl V."/>
        </authorList>
    </citation>
    <scope>NUCLEOTIDE SEQUENCE</scope>
    <source>
        <strain evidence="8">RCP-MX</strain>
    </source>
</reference>
<feature type="compositionally biased region" description="Low complexity" evidence="6">
    <location>
        <begin position="1113"/>
        <end position="1126"/>
    </location>
</feature>
<dbReference type="InterPro" id="IPR050304">
    <property type="entry name" value="MT-severing_AAA_ATPase"/>
</dbReference>
<feature type="region of interest" description="Disordered" evidence="6">
    <location>
        <begin position="1108"/>
        <end position="1156"/>
    </location>
</feature>
<organism evidence="8 9">
    <name type="scientific">Paratrimastix pyriformis</name>
    <dbReference type="NCBI Taxonomy" id="342808"/>
    <lineage>
        <taxon>Eukaryota</taxon>
        <taxon>Metamonada</taxon>
        <taxon>Preaxostyla</taxon>
        <taxon>Paratrimastigidae</taxon>
        <taxon>Paratrimastix</taxon>
    </lineage>
</organism>
<feature type="compositionally biased region" description="Polar residues" evidence="6">
    <location>
        <begin position="1217"/>
        <end position="1228"/>
    </location>
</feature>
<dbReference type="PANTHER" id="PTHR23074:SF86">
    <property type="entry name" value="SPASTIN"/>
    <property type="match status" value="1"/>
</dbReference>
<dbReference type="Pfam" id="PF00004">
    <property type="entry name" value="AAA"/>
    <property type="match status" value="1"/>
</dbReference>
<dbReference type="InterPro" id="IPR003959">
    <property type="entry name" value="ATPase_AAA_core"/>
</dbReference>
<dbReference type="Proteomes" id="UP001141327">
    <property type="component" value="Unassembled WGS sequence"/>
</dbReference>
<name>A0ABQ8UCC5_9EUKA</name>
<feature type="compositionally biased region" description="Pro residues" evidence="6">
    <location>
        <begin position="1348"/>
        <end position="1358"/>
    </location>
</feature>
<proteinExistence type="predicted"/>
<feature type="compositionally biased region" description="Polar residues" evidence="6">
    <location>
        <begin position="1247"/>
        <end position="1258"/>
    </location>
</feature>
<comment type="catalytic activity">
    <reaction evidence="3">
        <text>n ATP + n H2O + a microtubule = n ADP + n phosphate + (n+1) alpha/beta tubulin heterodimers.</text>
        <dbReference type="EC" id="5.6.1.1"/>
    </reaction>
</comment>
<feature type="region of interest" description="Disordered" evidence="6">
    <location>
        <begin position="1171"/>
        <end position="1278"/>
    </location>
</feature>